<dbReference type="GO" id="GO:0055085">
    <property type="term" value="P:transmembrane transport"/>
    <property type="evidence" value="ECO:0007669"/>
    <property type="project" value="UniProtKB-ARBA"/>
</dbReference>
<dbReference type="PANTHER" id="PTHR43776">
    <property type="entry name" value="TRANSPORT ATP-BINDING PROTEIN"/>
    <property type="match status" value="1"/>
</dbReference>
<dbReference type="GO" id="GO:0005886">
    <property type="term" value="C:plasma membrane"/>
    <property type="evidence" value="ECO:0007669"/>
    <property type="project" value="UniProtKB-SubCell"/>
</dbReference>
<protein>
    <recommendedName>
        <fullName evidence="6">ABC transporter domain-containing protein</fullName>
    </recommendedName>
</protein>
<evidence type="ECO:0000256" key="4">
    <source>
        <dbReference type="ARBA" id="ARBA00022741"/>
    </source>
</evidence>
<dbReference type="PANTHER" id="PTHR43776:SF7">
    <property type="entry name" value="D,D-DIPEPTIDE TRANSPORT ATP-BINDING PROTEIN DDPF-RELATED"/>
    <property type="match status" value="1"/>
</dbReference>
<dbReference type="Pfam" id="PF08352">
    <property type="entry name" value="oligo_HPY"/>
    <property type="match status" value="2"/>
</dbReference>
<dbReference type="InterPro" id="IPR027417">
    <property type="entry name" value="P-loop_NTPase"/>
</dbReference>
<gene>
    <name evidence="7" type="ORF">CCR87_15130</name>
</gene>
<proteinExistence type="inferred from homology"/>
<name>A0A934TNQ5_9RHOB</name>
<dbReference type="InterPro" id="IPR050319">
    <property type="entry name" value="ABC_transp_ATP-bind"/>
</dbReference>
<dbReference type="GO" id="GO:0015833">
    <property type="term" value="P:peptide transport"/>
    <property type="evidence" value="ECO:0007669"/>
    <property type="project" value="InterPro"/>
</dbReference>
<evidence type="ECO:0000256" key="5">
    <source>
        <dbReference type="ARBA" id="ARBA00022840"/>
    </source>
</evidence>
<dbReference type="CDD" id="cd03257">
    <property type="entry name" value="ABC_NikE_OppD_transporters"/>
    <property type="match status" value="2"/>
</dbReference>
<keyword evidence="4" id="KW-0547">Nucleotide-binding</keyword>
<comment type="caution">
    <text evidence="7">The sequence shown here is derived from an EMBL/GenBank/DDBJ whole genome shotgun (WGS) entry which is preliminary data.</text>
</comment>
<dbReference type="SUPFAM" id="SSF52540">
    <property type="entry name" value="P-loop containing nucleoside triphosphate hydrolases"/>
    <property type="match status" value="2"/>
</dbReference>
<dbReference type="PROSITE" id="PS50893">
    <property type="entry name" value="ABC_TRANSPORTER_2"/>
    <property type="match status" value="2"/>
</dbReference>
<dbReference type="NCBIfam" id="NF008453">
    <property type="entry name" value="PRK11308.1"/>
    <property type="match status" value="2"/>
</dbReference>
<organism evidence="7 8">
    <name type="scientific">Rhodobaculum claviforme</name>
    <dbReference type="NCBI Taxonomy" id="1549854"/>
    <lineage>
        <taxon>Bacteria</taxon>
        <taxon>Pseudomonadati</taxon>
        <taxon>Pseudomonadota</taxon>
        <taxon>Alphaproteobacteria</taxon>
        <taxon>Rhodobacterales</taxon>
        <taxon>Paracoccaceae</taxon>
        <taxon>Rhodobaculum</taxon>
    </lineage>
</organism>
<dbReference type="InterPro" id="IPR013563">
    <property type="entry name" value="Oligopep_ABC_C"/>
</dbReference>
<dbReference type="GO" id="GO:0005524">
    <property type="term" value="F:ATP binding"/>
    <property type="evidence" value="ECO:0007669"/>
    <property type="project" value="UniProtKB-KW"/>
</dbReference>
<comment type="subcellular location">
    <subcellularLocation>
        <location evidence="1">Cell inner membrane</location>
        <topology evidence="1">Peripheral membrane protein</topology>
    </subcellularLocation>
</comment>
<dbReference type="Gene3D" id="3.40.50.300">
    <property type="entry name" value="P-loop containing nucleotide triphosphate hydrolases"/>
    <property type="match status" value="2"/>
</dbReference>
<keyword evidence="8" id="KW-1185">Reference proteome</keyword>
<dbReference type="NCBIfam" id="TIGR01727">
    <property type="entry name" value="oligo_HPY"/>
    <property type="match status" value="1"/>
</dbReference>
<dbReference type="PROSITE" id="PS00211">
    <property type="entry name" value="ABC_TRANSPORTER_1"/>
    <property type="match status" value="2"/>
</dbReference>
<evidence type="ECO:0000256" key="3">
    <source>
        <dbReference type="ARBA" id="ARBA00022448"/>
    </source>
</evidence>
<dbReference type="InterPro" id="IPR003593">
    <property type="entry name" value="AAA+_ATPase"/>
</dbReference>
<evidence type="ECO:0000256" key="1">
    <source>
        <dbReference type="ARBA" id="ARBA00004417"/>
    </source>
</evidence>
<evidence type="ECO:0000313" key="8">
    <source>
        <dbReference type="Proteomes" id="UP000706333"/>
    </source>
</evidence>
<dbReference type="RefSeq" id="WP_201158410.1">
    <property type="nucleotide sequence ID" value="NZ_NHSD01000316.1"/>
</dbReference>
<accession>A0A934TNQ5</accession>
<dbReference type="FunFam" id="3.40.50.300:FF:000016">
    <property type="entry name" value="Oligopeptide ABC transporter ATP-binding component"/>
    <property type="match status" value="1"/>
</dbReference>
<reference evidence="7" key="2">
    <citation type="journal article" date="2020" name="Microorganisms">
        <title>Osmotic Adaptation and Compatible Solute Biosynthesis of Phototrophic Bacteria as Revealed from Genome Analyses.</title>
        <authorList>
            <person name="Imhoff J.F."/>
            <person name="Rahn T."/>
            <person name="Kunzel S."/>
            <person name="Keller A."/>
            <person name="Neulinger S.C."/>
        </authorList>
    </citation>
    <scope>NUCLEOTIDE SEQUENCE</scope>
    <source>
        <strain evidence="7">LMG 28126</strain>
    </source>
</reference>
<sequence>MLRIEDFSVSYHTASGRIQALDRVSLEVPRGSTLALVGESGSGKSTAAVAAMGLLPPEARVTSGRVLFKGQDLGAMTPDARRRLRGAQLGMVFQDPFSVLNPSLRIGVQVAEGLIHHLGLSEDAAATRVVELLDEVGIRNPAAIAQAYPHELSGGMRQRVLIAGALGPEPELLILDEPTTALDVTIEAQILTLLEDLRARRGLTMLFISHNLGVVRRIADRVVVLYAGQTVETGPTTDVLWRSNHPYSKGLLAAIPRIDAKRHRLASIPGGMPDMRDPPHGCRFAARCAFAAPGCERPQDLVRVGDRQARCHRLPGIAADPWPTDDTACQRPPASADGPVLEVTDLRKTFTLSQGLRLRGWRPVRATTTIKAIDTVSLRLHAGEVLGLVGESGSGKTTLGRTILRLLDPEAGSIRIDGQEIALAPQRTLEGMRRTAQIVFQNPDSSLNPRKSIGASIARPLVRFGLARGRAVEGRVAELLDLVRLPAHYAARFPHQLSGGEKQRVGIARALATDPRIIVCDEPVSALDVSVQAAILNLLADLRDRLGVAYVFISHDMSVVAHLADRIAVMHHGKLVEVGTAAQIMGDPQDPYTQRLIAAVPRVDAPVPA</sequence>
<comment type="similarity">
    <text evidence="2">Belongs to the ABC transporter superfamily.</text>
</comment>
<dbReference type="NCBIfam" id="NF007739">
    <property type="entry name" value="PRK10419.1"/>
    <property type="match status" value="2"/>
</dbReference>
<keyword evidence="3" id="KW-0813">Transport</keyword>
<dbReference type="Proteomes" id="UP000706333">
    <property type="component" value="Unassembled WGS sequence"/>
</dbReference>
<dbReference type="SMART" id="SM00382">
    <property type="entry name" value="AAA"/>
    <property type="match status" value="2"/>
</dbReference>
<feature type="domain" description="ABC transporter" evidence="6">
    <location>
        <begin position="2"/>
        <end position="252"/>
    </location>
</feature>
<dbReference type="EMBL" id="NHSD01000316">
    <property type="protein sequence ID" value="MBK5928647.1"/>
    <property type="molecule type" value="Genomic_DNA"/>
</dbReference>
<dbReference type="Pfam" id="PF00005">
    <property type="entry name" value="ABC_tran"/>
    <property type="match status" value="2"/>
</dbReference>
<dbReference type="GO" id="GO:0016887">
    <property type="term" value="F:ATP hydrolysis activity"/>
    <property type="evidence" value="ECO:0007669"/>
    <property type="project" value="InterPro"/>
</dbReference>
<evidence type="ECO:0000256" key="2">
    <source>
        <dbReference type="ARBA" id="ARBA00005417"/>
    </source>
</evidence>
<feature type="domain" description="ABC transporter" evidence="6">
    <location>
        <begin position="341"/>
        <end position="597"/>
    </location>
</feature>
<reference evidence="7" key="1">
    <citation type="submission" date="2017-05" db="EMBL/GenBank/DDBJ databases">
        <authorList>
            <person name="Imhoff J.F."/>
            <person name="Rahn T."/>
            <person name="Kuenzel S."/>
            <person name="Neulinger S.C."/>
        </authorList>
    </citation>
    <scope>NUCLEOTIDE SEQUENCE</scope>
    <source>
        <strain evidence="7">LMG 28126</strain>
    </source>
</reference>
<evidence type="ECO:0000259" key="6">
    <source>
        <dbReference type="PROSITE" id="PS50893"/>
    </source>
</evidence>
<dbReference type="InterPro" id="IPR017871">
    <property type="entry name" value="ABC_transporter-like_CS"/>
</dbReference>
<dbReference type="InterPro" id="IPR003439">
    <property type="entry name" value="ABC_transporter-like_ATP-bd"/>
</dbReference>
<evidence type="ECO:0000313" key="7">
    <source>
        <dbReference type="EMBL" id="MBK5928647.1"/>
    </source>
</evidence>
<keyword evidence="5" id="KW-0067">ATP-binding</keyword>
<dbReference type="AlphaFoldDB" id="A0A934TNQ5"/>